<organism evidence="19 20">
    <name type="scientific">Candidatus Hydrogenisulfobacillus filiaventi</name>
    <dbReference type="NCBI Taxonomy" id="2707344"/>
    <lineage>
        <taxon>Bacteria</taxon>
        <taxon>Bacillati</taxon>
        <taxon>Bacillota</taxon>
        <taxon>Clostridia</taxon>
        <taxon>Eubacteriales</taxon>
        <taxon>Clostridiales Family XVII. Incertae Sedis</taxon>
        <taxon>Candidatus Hydrogenisulfobacillus</taxon>
    </lineage>
</organism>
<keyword evidence="7 16" id="KW-0949">S-adenosyl-L-methionine</keyword>
<dbReference type="Pfam" id="PF04055">
    <property type="entry name" value="Radical_SAM"/>
    <property type="match status" value="1"/>
</dbReference>
<dbReference type="SMART" id="SM00876">
    <property type="entry name" value="BATS"/>
    <property type="match status" value="1"/>
</dbReference>
<evidence type="ECO:0000256" key="10">
    <source>
        <dbReference type="ARBA" id="ARBA00022756"/>
    </source>
</evidence>
<comment type="subunit">
    <text evidence="3 16">Homodimer.</text>
</comment>
<dbReference type="EMBL" id="LR778114">
    <property type="protein sequence ID" value="CAB1127621.1"/>
    <property type="molecule type" value="Genomic_DNA"/>
</dbReference>
<evidence type="ECO:0000256" key="3">
    <source>
        <dbReference type="ARBA" id="ARBA00011738"/>
    </source>
</evidence>
<evidence type="ECO:0000256" key="13">
    <source>
        <dbReference type="ARBA" id="ARBA00051157"/>
    </source>
</evidence>
<dbReference type="NCBIfam" id="TIGR00433">
    <property type="entry name" value="bioB"/>
    <property type="match status" value="1"/>
</dbReference>
<dbReference type="GO" id="GO:0004076">
    <property type="term" value="F:biotin synthase activity"/>
    <property type="evidence" value="ECO:0007669"/>
    <property type="project" value="UniProtKB-UniRule"/>
</dbReference>
<dbReference type="GO" id="GO:0005506">
    <property type="term" value="F:iron ion binding"/>
    <property type="evidence" value="ECO:0007669"/>
    <property type="project" value="UniProtKB-UniRule"/>
</dbReference>
<dbReference type="AlphaFoldDB" id="A0A6F8ZCG6"/>
<keyword evidence="8 16" id="KW-0001">2Fe-2S</keyword>
<dbReference type="GO" id="GO:0051537">
    <property type="term" value="F:2 iron, 2 sulfur cluster binding"/>
    <property type="evidence" value="ECO:0007669"/>
    <property type="project" value="UniProtKB-KW"/>
</dbReference>
<protein>
    <recommendedName>
        <fullName evidence="15 16">Biotin synthase</fullName>
        <ecNumber evidence="4 16">2.8.1.6</ecNumber>
    </recommendedName>
</protein>
<accession>A0A6F8ZCG6</accession>
<comment type="function">
    <text evidence="14 16">Catalyzes the conversion of dethiobiotin (DTB) to biotin by the insertion of a sulfur atom into dethiobiotin via a radical-based mechanism.</text>
</comment>
<evidence type="ECO:0000256" key="15">
    <source>
        <dbReference type="ARBA" id="ARBA00070199"/>
    </source>
</evidence>
<comment type="cofactor">
    <cofactor evidence="17">
        <name>[2Fe-2S] cluster</name>
        <dbReference type="ChEBI" id="CHEBI:190135"/>
    </cofactor>
    <text evidence="17">Binds 1 [2Fe-2S] cluster. The cluster is coordinated with 3 cysteines and 1 arginine.</text>
</comment>
<evidence type="ECO:0000313" key="20">
    <source>
        <dbReference type="Proteomes" id="UP000503399"/>
    </source>
</evidence>
<evidence type="ECO:0000256" key="2">
    <source>
        <dbReference type="ARBA" id="ARBA00010765"/>
    </source>
</evidence>
<feature type="domain" description="Radical SAM core" evidence="18">
    <location>
        <begin position="47"/>
        <end position="276"/>
    </location>
</feature>
<gene>
    <name evidence="16 19" type="primary">bioB</name>
    <name evidence="19" type="ORF">R50_0115</name>
</gene>
<evidence type="ECO:0000256" key="5">
    <source>
        <dbReference type="ARBA" id="ARBA00022485"/>
    </source>
</evidence>
<keyword evidence="6 16" id="KW-0808">Transferase</keyword>
<dbReference type="GO" id="GO:0051539">
    <property type="term" value="F:4 iron, 4 sulfur cluster binding"/>
    <property type="evidence" value="ECO:0007669"/>
    <property type="project" value="UniProtKB-KW"/>
</dbReference>
<keyword evidence="5 16" id="KW-0004">4Fe-4S</keyword>
<dbReference type="Proteomes" id="UP000503399">
    <property type="component" value="Chromosome"/>
</dbReference>
<dbReference type="UniPathway" id="UPA00078">
    <property type="reaction ID" value="UER00162"/>
</dbReference>
<feature type="binding site" evidence="16 17">
    <location>
        <position position="72"/>
    </location>
    <ligand>
        <name>[4Fe-4S] cluster</name>
        <dbReference type="ChEBI" id="CHEBI:49883"/>
        <note>4Fe-4S-S-AdoMet</note>
    </ligand>
</feature>
<dbReference type="InterPro" id="IPR006638">
    <property type="entry name" value="Elp3/MiaA/NifB-like_rSAM"/>
</dbReference>
<evidence type="ECO:0000256" key="6">
    <source>
        <dbReference type="ARBA" id="ARBA00022679"/>
    </source>
</evidence>
<dbReference type="InterPro" id="IPR058240">
    <property type="entry name" value="rSAM_sf"/>
</dbReference>
<dbReference type="KEGG" id="hfv:R50_0115"/>
<name>A0A6F8ZCG6_9FIRM</name>
<dbReference type="Pfam" id="PF06968">
    <property type="entry name" value="BATS"/>
    <property type="match status" value="1"/>
</dbReference>
<dbReference type="InterPro" id="IPR013785">
    <property type="entry name" value="Aldolase_TIM"/>
</dbReference>
<evidence type="ECO:0000259" key="18">
    <source>
        <dbReference type="PROSITE" id="PS51918"/>
    </source>
</evidence>
<comment type="cofactor">
    <cofactor evidence="16">
        <name>[2Fe-2S] cluster</name>
        <dbReference type="ChEBI" id="CHEBI:190135"/>
    </cofactor>
    <text evidence="16">Binds 1 [2Fe-2S] cluster. The cluster is coordinated with 3 cysteines and 1 arginine.</text>
</comment>
<feature type="binding site" evidence="16 17">
    <location>
        <position position="65"/>
    </location>
    <ligand>
        <name>[4Fe-4S] cluster</name>
        <dbReference type="ChEBI" id="CHEBI:49883"/>
        <note>4Fe-4S-S-AdoMet</note>
    </ligand>
</feature>
<comment type="similarity">
    <text evidence="2 16">Belongs to the radical SAM superfamily. Biotin synthase family.</text>
</comment>
<dbReference type="PANTHER" id="PTHR22976:SF2">
    <property type="entry name" value="BIOTIN SYNTHASE, MITOCHONDRIAL"/>
    <property type="match status" value="1"/>
</dbReference>
<dbReference type="InterPro" id="IPR007197">
    <property type="entry name" value="rSAM"/>
</dbReference>
<keyword evidence="9 16" id="KW-0479">Metal-binding</keyword>
<evidence type="ECO:0000256" key="4">
    <source>
        <dbReference type="ARBA" id="ARBA00012236"/>
    </source>
</evidence>
<evidence type="ECO:0000256" key="14">
    <source>
        <dbReference type="ARBA" id="ARBA00057568"/>
    </source>
</evidence>
<dbReference type="SFLD" id="SFLDG01060">
    <property type="entry name" value="BATS_domain_containing"/>
    <property type="match status" value="1"/>
</dbReference>
<dbReference type="InterPro" id="IPR010722">
    <property type="entry name" value="BATS_dom"/>
</dbReference>
<feature type="binding site" evidence="16 17">
    <location>
        <position position="141"/>
    </location>
    <ligand>
        <name>[2Fe-2S] cluster</name>
        <dbReference type="ChEBI" id="CHEBI:190135"/>
    </ligand>
</feature>
<dbReference type="SUPFAM" id="SSF102114">
    <property type="entry name" value="Radical SAM enzymes"/>
    <property type="match status" value="1"/>
</dbReference>
<comment type="pathway">
    <text evidence="1 16">Cofactor biosynthesis; biotin biosynthesis; biotin from 7,8-diaminononanoate: step 2/2.</text>
</comment>
<evidence type="ECO:0000256" key="17">
    <source>
        <dbReference type="PIRSR" id="PIRSR001619-1"/>
    </source>
</evidence>
<evidence type="ECO:0000256" key="8">
    <source>
        <dbReference type="ARBA" id="ARBA00022714"/>
    </source>
</evidence>
<keyword evidence="11 16" id="KW-0408">Iron</keyword>
<sequence length="334" mass="36014">MTLWESLADRVLTGEAADREAALAVLASPDEEILAVLAAAYRIRRHYFGRRVRFHYLLNAKSGRCGEDCAYCSQSARYETGIPTYPLVDREAVLAGAERALNLGAATYCIVMSGRRPRDAEIDQLAEAVQAVKARYPLRICTSLGLVTEAQALRLKAAGVDRYNHNLNTSARFTPSIVTTHTYADRVATVQRIQQAGLSACTGFIAGLGEEDGDLVDVALALRALEVDSVPVNFLIPIPGTPLGHRPRTSALRALRIAAMLRFVLPDKEIRLAGGREGALASLQPMGLYAANSLFVADYLTTPGQDPGLDHRMVQDLGFEVEEPEGEPAAAGPG</sequence>
<evidence type="ECO:0000256" key="11">
    <source>
        <dbReference type="ARBA" id="ARBA00023004"/>
    </source>
</evidence>
<dbReference type="InterPro" id="IPR002684">
    <property type="entry name" value="Biotin_synth/BioAB"/>
</dbReference>
<evidence type="ECO:0000256" key="1">
    <source>
        <dbReference type="ARBA" id="ARBA00004942"/>
    </source>
</evidence>
<dbReference type="PROSITE" id="PS51918">
    <property type="entry name" value="RADICAL_SAM"/>
    <property type="match status" value="1"/>
</dbReference>
<keyword evidence="12 16" id="KW-0411">Iron-sulfur</keyword>
<feature type="binding site" evidence="16 17">
    <location>
        <position position="271"/>
    </location>
    <ligand>
        <name>[2Fe-2S] cluster</name>
        <dbReference type="ChEBI" id="CHEBI:190135"/>
    </ligand>
</feature>
<evidence type="ECO:0000313" key="19">
    <source>
        <dbReference type="EMBL" id="CAB1127621.1"/>
    </source>
</evidence>
<dbReference type="PANTHER" id="PTHR22976">
    <property type="entry name" value="BIOTIN SYNTHASE"/>
    <property type="match status" value="1"/>
</dbReference>
<evidence type="ECO:0000256" key="7">
    <source>
        <dbReference type="ARBA" id="ARBA00022691"/>
    </source>
</evidence>
<dbReference type="PIRSF" id="PIRSF001619">
    <property type="entry name" value="Biotin_synth"/>
    <property type="match status" value="1"/>
</dbReference>
<keyword evidence="10 16" id="KW-0093">Biotin biosynthesis</keyword>
<proteinExistence type="inferred from homology"/>
<evidence type="ECO:0000256" key="12">
    <source>
        <dbReference type="ARBA" id="ARBA00023014"/>
    </source>
</evidence>
<keyword evidence="20" id="KW-1185">Reference proteome</keyword>
<dbReference type="HAMAP" id="MF_01694">
    <property type="entry name" value="BioB"/>
    <property type="match status" value="1"/>
</dbReference>
<feature type="binding site" evidence="16 17">
    <location>
        <position position="109"/>
    </location>
    <ligand>
        <name>[2Fe-2S] cluster</name>
        <dbReference type="ChEBI" id="CHEBI:190135"/>
    </ligand>
</feature>
<dbReference type="SMART" id="SM00729">
    <property type="entry name" value="Elp3"/>
    <property type="match status" value="1"/>
</dbReference>
<evidence type="ECO:0000256" key="16">
    <source>
        <dbReference type="HAMAP-Rule" id="MF_01694"/>
    </source>
</evidence>
<comment type="catalytic activity">
    <reaction evidence="13 16">
        <text>(4R,5S)-dethiobiotin + (sulfur carrier)-SH + 2 reduced [2Fe-2S]-[ferredoxin] + 2 S-adenosyl-L-methionine = (sulfur carrier)-H + biotin + 2 5'-deoxyadenosine + 2 L-methionine + 2 oxidized [2Fe-2S]-[ferredoxin]</text>
        <dbReference type="Rhea" id="RHEA:22060"/>
        <dbReference type="Rhea" id="RHEA-COMP:10000"/>
        <dbReference type="Rhea" id="RHEA-COMP:10001"/>
        <dbReference type="Rhea" id="RHEA-COMP:14737"/>
        <dbReference type="Rhea" id="RHEA-COMP:14739"/>
        <dbReference type="ChEBI" id="CHEBI:17319"/>
        <dbReference type="ChEBI" id="CHEBI:29917"/>
        <dbReference type="ChEBI" id="CHEBI:33737"/>
        <dbReference type="ChEBI" id="CHEBI:33738"/>
        <dbReference type="ChEBI" id="CHEBI:57586"/>
        <dbReference type="ChEBI" id="CHEBI:57844"/>
        <dbReference type="ChEBI" id="CHEBI:59789"/>
        <dbReference type="ChEBI" id="CHEBI:64428"/>
        <dbReference type="ChEBI" id="CHEBI:149473"/>
        <dbReference type="EC" id="2.8.1.6"/>
    </reaction>
</comment>
<feature type="binding site" evidence="16 17">
    <location>
        <position position="69"/>
    </location>
    <ligand>
        <name>[4Fe-4S] cluster</name>
        <dbReference type="ChEBI" id="CHEBI:49883"/>
        <note>4Fe-4S-S-AdoMet</note>
    </ligand>
</feature>
<dbReference type="SFLD" id="SFLDS00029">
    <property type="entry name" value="Radical_SAM"/>
    <property type="match status" value="1"/>
</dbReference>
<dbReference type="Gene3D" id="3.20.20.70">
    <property type="entry name" value="Aldolase class I"/>
    <property type="match status" value="1"/>
</dbReference>
<reference evidence="19 20" key="1">
    <citation type="submission" date="2020-02" db="EMBL/GenBank/DDBJ databases">
        <authorList>
            <person name="Hogendoorn C."/>
        </authorList>
    </citation>
    <scope>NUCLEOTIDE SEQUENCE [LARGE SCALE GENOMIC DNA]</scope>
    <source>
        <strain evidence="19">R501</strain>
    </source>
</reference>
<dbReference type="SFLD" id="SFLDG01278">
    <property type="entry name" value="biotin_synthase_like"/>
    <property type="match status" value="1"/>
</dbReference>
<evidence type="ECO:0000256" key="9">
    <source>
        <dbReference type="ARBA" id="ARBA00022723"/>
    </source>
</evidence>
<comment type="cofactor">
    <cofactor evidence="16 17">
        <name>[4Fe-4S] cluster</name>
        <dbReference type="ChEBI" id="CHEBI:49883"/>
    </cofactor>
    <text evidence="16 17">Binds 1 [4Fe-4S] cluster. The cluster is coordinated with 3 cysteines and an exchangeable S-adenosyl-L-methionine.</text>
</comment>
<dbReference type="FunFam" id="3.20.20.70:FF:000026">
    <property type="entry name" value="Biotin synthase"/>
    <property type="match status" value="1"/>
</dbReference>
<dbReference type="GO" id="GO:0009102">
    <property type="term" value="P:biotin biosynthetic process"/>
    <property type="evidence" value="ECO:0007669"/>
    <property type="project" value="UniProtKB-UniRule"/>
</dbReference>
<dbReference type="EC" id="2.8.1.6" evidence="4 16"/>
<dbReference type="InterPro" id="IPR024177">
    <property type="entry name" value="Biotin_synthase"/>
</dbReference>
<dbReference type="CDD" id="cd01335">
    <property type="entry name" value="Radical_SAM"/>
    <property type="match status" value="1"/>
</dbReference>
<feature type="binding site" evidence="16 17">
    <location>
        <position position="201"/>
    </location>
    <ligand>
        <name>[2Fe-2S] cluster</name>
        <dbReference type="ChEBI" id="CHEBI:190135"/>
    </ligand>
</feature>